<dbReference type="SUPFAM" id="SSF56954">
    <property type="entry name" value="Outer membrane efflux proteins (OEP)"/>
    <property type="match status" value="1"/>
</dbReference>
<dbReference type="PANTHER" id="PTHR30203">
    <property type="entry name" value="OUTER MEMBRANE CATION EFFLUX PROTEIN"/>
    <property type="match status" value="1"/>
</dbReference>
<dbReference type="Gene3D" id="1.20.1600.10">
    <property type="entry name" value="Outer membrane efflux proteins (OEP)"/>
    <property type="match status" value="1"/>
</dbReference>
<reference evidence="3" key="1">
    <citation type="submission" date="2017-03" db="EMBL/GenBank/DDBJ databases">
        <authorList>
            <consortium name="AG Boll"/>
        </authorList>
    </citation>
    <scope>NUCLEOTIDE SEQUENCE [LARGE SCALE GENOMIC DNA]</scope>
    <source>
        <strain evidence="3">Chol</strain>
    </source>
</reference>
<evidence type="ECO:0000256" key="1">
    <source>
        <dbReference type="ARBA" id="ARBA00007613"/>
    </source>
</evidence>
<evidence type="ECO:0000256" key="2">
    <source>
        <dbReference type="SAM" id="SignalP"/>
    </source>
</evidence>
<sequence>MSYHHHHLLYPLFMLLALQSAPLLAAGLTESEALRLVLERPEFSTLQQARLDEAEADIVESATWSNPTLEFGQERNTASRERSWHLSQSLDISGRRGLREAAARHRLRATEADNRSRQNARAAELRLAFHALLLQQERARAVGAWAERFAQLDRVVGKLAKAGEISGYDRRRLAREQHHAAALLAEARAEEARRRTRLAALTGHEITGGVAGTLLPPEPPSLSELQASLAGRPEFAALGARIDAAETDSAAAQNNLPELTLGFGRKQLQDGPAHGTSNLMMLSLSLPLFDRQQARERQAAAQRQAARAELGLSRQQAEGELLGLHRQLGLLTTAASRYRSEAVAPSAELIRIAESAYRAGESTILELLDAYKGALETELTALDLEWKARSARIELDQLTESQPQ</sequence>
<dbReference type="RefSeq" id="WP_172955068.1">
    <property type="nucleotide sequence ID" value="NZ_LT837803.1"/>
</dbReference>
<dbReference type="Proteomes" id="UP000242886">
    <property type="component" value="Chromosome SDENCHOL"/>
</dbReference>
<feature type="signal peptide" evidence="2">
    <location>
        <begin position="1"/>
        <end position="25"/>
    </location>
</feature>
<comment type="similarity">
    <text evidence="1">Belongs to the outer membrane factor (OMF) (TC 1.B.17) family.</text>
</comment>
<protein>
    <submittedName>
        <fullName evidence="3">Outer membrane efflux protein</fullName>
    </submittedName>
</protein>
<proteinExistence type="inferred from homology"/>
<dbReference type="GO" id="GO:0015562">
    <property type="term" value="F:efflux transmembrane transporter activity"/>
    <property type="evidence" value="ECO:0007669"/>
    <property type="project" value="InterPro"/>
</dbReference>
<keyword evidence="4" id="KW-1185">Reference proteome</keyword>
<dbReference type="EMBL" id="LT837803">
    <property type="protein sequence ID" value="SMB29000.1"/>
    <property type="molecule type" value="Genomic_DNA"/>
</dbReference>
<feature type="chain" id="PRO_5031553214" evidence="2">
    <location>
        <begin position="26"/>
        <end position="404"/>
    </location>
</feature>
<dbReference type="InterPro" id="IPR003423">
    <property type="entry name" value="OMP_efflux"/>
</dbReference>
<accession>A0A7Z7HS32</accession>
<dbReference type="InterPro" id="IPR010131">
    <property type="entry name" value="MdtP/NodT-like"/>
</dbReference>
<dbReference type="PANTHER" id="PTHR30203:SF24">
    <property type="entry name" value="BLR4935 PROTEIN"/>
    <property type="match status" value="1"/>
</dbReference>
<dbReference type="AlphaFoldDB" id="A0A7Z7HS32"/>
<name>A0A7Z7HS32_9PROT</name>
<gene>
    <name evidence="3" type="ORF">SDENCHOL_20737</name>
</gene>
<evidence type="ECO:0000313" key="4">
    <source>
        <dbReference type="Proteomes" id="UP000242886"/>
    </source>
</evidence>
<organism evidence="3 4">
    <name type="scientific">Sterolibacterium denitrificans</name>
    <dbReference type="NCBI Taxonomy" id="157592"/>
    <lineage>
        <taxon>Bacteria</taxon>
        <taxon>Pseudomonadati</taxon>
        <taxon>Pseudomonadota</taxon>
        <taxon>Betaproteobacteria</taxon>
        <taxon>Nitrosomonadales</taxon>
        <taxon>Sterolibacteriaceae</taxon>
        <taxon>Sterolibacterium</taxon>
    </lineage>
</organism>
<keyword evidence="2" id="KW-0732">Signal</keyword>
<dbReference type="Pfam" id="PF02321">
    <property type="entry name" value="OEP"/>
    <property type="match status" value="1"/>
</dbReference>
<evidence type="ECO:0000313" key="3">
    <source>
        <dbReference type="EMBL" id="SMB29000.1"/>
    </source>
</evidence>